<feature type="transmembrane region" description="Helical" evidence="1">
    <location>
        <begin position="217"/>
        <end position="236"/>
    </location>
</feature>
<name>A0A1I0L759_9ACTN</name>
<proteinExistence type="predicted"/>
<feature type="transmembrane region" description="Helical" evidence="1">
    <location>
        <begin position="116"/>
        <end position="140"/>
    </location>
</feature>
<organism evidence="2 3">
    <name type="scientific">Nonomuraea wenchangensis</name>
    <dbReference type="NCBI Taxonomy" id="568860"/>
    <lineage>
        <taxon>Bacteria</taxon>
        <taxon>Bacillati</taxon>
        <taxon>Actinomycetota</taxon>
        <taxon>Actinomycetes</taxon>
        <taxon>Streptosporangiales</taxon>
        <taxon>Streptosporangiaceae</taxon>
        <taxon>Nonomuraea</taxon>
    </lineage>
</organism>
<evidence type="ECO:0000256" key="1">
    <source>
        <dbReference type="SAM" id="Phobius"/>
    </source>
</evidence>
<feature type="transmembrane region" description="Helical" evidence="1">
    <location>
        <begin position="147"/>
        <end position="169"/>
    </location>
</feature>
<dbReference type="EMBL" id="FOHX01000012">
    <property type="protein sequence ID" value="SEU35406.1"/>
    <property type="molecule type" value="Genomic_DNA"/>
</dbReference>
<protein>
    <submittedName>
        <fullName evidence="2">Uncharacterized protein</fullName>
    </submittedName>
</protein>
<evidence type="ECO:0000313" key="2">
    <source>
        <dbReference type="EMBL" id="SEU35406.1"/>
    </source>
</evidence>
<feature type="transmembrane region" description="Helical" evidence="1">
    <location>
        <begin position="75"/>
        <end position="96"/>
    </location>
</feature>
<keyword evidence="1" id="KW-0812">Transmembrane</keyword>
<dbReference type="Proteomes" id="UP000199361">
    <property type="component" value="Unassembled WGS sequence"/>
</dbReference>
<evidence type="ECO:0000313" key="3">
    <source>
        <dbReference type="Proteomes" id="UP000199361"/>
    </source>
</evidence>
<feature type="transmembrane region" description="Helical" evidence="1">
    <location>
        <begin position="272"/>
        <end position="291"/>
    </location>
</feature>
<keyword evidence="3" id="KW-1185">Reference proteome</keyword>
<sequence>MVALRWRTWHGPLVSCAVAMAVLMSVSAAGLVVDGRTVMGEGVWLKPFKFAASFCLYALTLAWMISQVERWRRTLWWLGTVTVALFVLPEIAAITFQAVRGVRSHFNFATTLDKSVFMVMGGAAYLGWALTLALGIFLVLQRRVDRAMAWAIPLGVAISLAGMSVGYLMTAPTPEQAHALAGGAELITIGAHTVGAPDGGAGMPLLGWATGGGDLRVAHFVGLHALQVLPLIALWVRRVPLVIVAASGYAGLTGLLVWQAQRGQALVHPDGTTLLAAGGLLAAVTVAAAVLRRSWVRFGTGGQSGFADLQGVRKDHLRGARGRVFPIVGLRSNFKGVERAHSTDRPLWRP</sequence>
<reference evidence="2 3" key="1">
    <citation type="submission" date="2016-10" db="EMBL/GenBank/DDBJ databases">
        <authorList>
            <person name="de Groot N.N."/>
        </authorList>
    </citation>
    <scope>NUCLEOTIDE SEQUENCE [LARGE SCALE GENOMIC DNA]</scope>
    <source>
        <strain evidence="2 3">CGMCC 4.5598</strain>
    </source>
</reference>
<dbReference type="AlphaFoldDB" id="A0A1I0L759"/>
<accession>A0A1I0L759</accession>
<feature type="transmembrane region" description="Helical" evidence="1">
    <location>
        <begin position="44"/>
        <end position="63"/>
    </location>
</feature>
<gene>
    <name evidence="2" type="ORF">SAMN05421811_112253</name>
</gene>
<feature type="transmembrane region" description="Helical" evidence="1">
    <location>
        <begin position="241"/>
        <end position="260"/>
    </location>
</feature>
<keyword evidence="1" id="KW-1133">Transmembrane helix</keyword>
<dbReference type="OrthoDB" id="343560at2"/>
<dbReference type="STRING" id="568860.SAMN05421811_112253"/>
<dbReference type="RefSeq" id="WP_091088970.1">
    <property type="nucleotide sequence ID" value="NZ_FOHX01000012.1"/>
</dbReference>
<keyword evidence="1" id="KW-0472">Membrane</keyword>